<dbReference type="EMBL" id="JYDL01000077">
    <property type="protein sequence ID" value="KRX18101.1"/>
    <property type="molecule type" value="Genomic_DNA"/>
</dbReference>
<accession>A0A0V0RV51</accession>
<protein>
    <submittedName>
        <fullName evidence="1">Uncharacterized protein</fullName>
    </submittedName>
</protein>
<evidence type="ECO:0000313" key="1">
    <source>
        <dbReference type="EMBL" id="KRX18101.1"/>
    </source>
</evidence>
<keyword evidence="2" id="KW-1185">Reference proteome</keyword>
<comment type="caution">
    <text evidence="1">The sequence shown here is derived from an EMBL/GenBank/DDBJ whole genome shotgun (WGS) entry which is preliminary data.</text>
</comment>
<dbReference type="Proteomes" id="UP000054630">
    <property type="component" value="Unassembled WGS sequence"/>
</dbReference>
<sequence length="101" mass="11549">MTIICFCSNRGFAAVNVKKKKLYPVEKRENVETAYGRRCNLPSGDGEQQFITVMKYSNHNATFVCLCHGCTIVNLAENDIENRSQQENFPFISTLNRHFVV</sequence>
<evidence type="ECO:0000313" key="2">
    <source>
        <dbReference type="Proteomes" id="UP000054630"/>
    </source>
</evidence>
<proteinExistence type="predicted"/>
<reference evidence="1 2" key="1">
    <citation type="submission" date="2015-01" db="EMBL/GenBank/DDBJ databases">
        <title>Evolution of Trichinella species and genotypes.</title>
        <authorList>
            <person name="Korhonen P.K."/>
            <person name="Edoardo P."/>
            <person name="Giuseppe L.R."/>
            <person name="Gasser R.B."/>
        </authorList>
    </citation>
    <scope>NUCLEOTIDE SEQUENCE [LARGE SCALE GENOMIC DNA]</scope>
    <source>
        <strain evidence="1">ISS37</strain>
    </source>
</reference>
<gene>
    <name evidence="1" type="ORF">T07_58</name>
</gene>
<dbReference type="AlphaFoldDB" id="A0A0V0RV51"/>
<name>A0A0V0RV51_9BILA</name>
<organism evidence="1 2">
    <name type="scientific">Trichinella nelsoni</name>
    <dbReference type="NCBI Taxonomy" id="6336"/>
    <lineage>
        <taxon>Eukaryota</taxon>
        <taxon>Metazoa</taxon>
        <taxon>Ecdysozoa</taxon>
        <taxon>Nematoda</taxon>
        <taxon>Enoplea</taxon>
        <taxon>Dorylaimia</taxon>
        <taxon>Trichinellida</taxon>
        <taxon>Trichinellidae</taxon>
        <taxon>Trichinella</taxon>
    </lineage>
</organism>